<organism evidence="4 5">
    <name type="scientific">Aphanomyces astaci</name>
    <name type="common">Crayfish plague agent</name>
    <dbReference type="NCBI Taxonomy" id="112090"/>
    <lineage>
        <taxon>Eukaryota</taxon>
        <taxon>Sar</taxon>
        <taxon>Stramenopiles</taxon>
        <taxon>Oomycota</taxon>
        <taxon>Saprolegniomycetes</taxon>
        <taxon>Saprolegniales</taxon>
        <taxon>Verrucalvaceae</taxon>
        <taxon>Aphanomyces</taxon>
    </lineage>
</organism>
<evidence type="ECO:0000256" key="1">
    <source>
        <dbReference type="ARBA" id="ARBA00001968"/>
    </source>
</evidence>
<dbReference type="GO" id="GO:0046872">
    <property type="term" value="F:metal ion binding"/>
    <property type="evidence" value="ECO:0007669"/>
    <property type="project" value="UniProtKB-KW"/>
</dbReference>
<gene>
    <name evidence="4" type="ORF">DYB36_013116</name>
</gene>
<dbReference type="Proteomes" id="UP000265427">
    <property type="component" value="Unassembled WGS sequence"/>
</dbReference>
<proteinExistence type="predicted"/>
<dbReference type="VEuPathDB" id="FungiDB:H257_09311"/>
<protein>
    <recommendedName>
        <fullName evidence="3">DDE Tnp4 domain-containing protein</fullName>
    </recommendedName>
</protein>
<comment type="caution">
    <text evidence="4">The sequence shown here is derived from an EMBL/GenBank/DDBJ whole genome shotgun (WGS) entry which is preliminary data.</text>
</comment>
<evidence type="ECO:0000313" key="5">
    <source>
        <dbReference type="Proteomes" id="UP000265427"/>
    </source>
</evidence>
<comment type="cofactor">
    <cofactor evidence="1">
        <name>a divalent metal cation</name>
        <dbReference type="ChEBI" id="CHEBI:60240"/>
    </cofactor>
</comment>
<evidence type="ECO:0000313" key="4">
    <source>
        <dbReference type="EMBL" id="RHY02644.1"/>
    </source>
</evidence>
<sequence>MYQARNTESFISTVSVTPDAFDHILAHFKHEYVVLSRPGRSGRPSRIPKKHAVLAMLLHYYTGAVEGKTMQELFSLTPSTFARVLGRAEDALWRTLKSIPDASIRWPSKVKQAYWASKSNAREPLVHGVFAFVDGKNLRVQEPSNADLQNAHYNGTFLSELDLLNVIGWLHCVFVTGVLCYGLDGTLIWGRHNCPGSWNDGEMSRRLQDILSDDSKVGPGMCIASDSAFPVGGRCAGRIITPLKDGDLERQSPECRLALQTMSDCITSLRQAAEWGMGSATKVYRQLLLPLPYNPKLRGMRLDNIFRLYNYRVRRCGISQIKNVFGV</sequence>
<dbReference type="EMBL" id="QUSZ01007409">
    <property type="protein sequence ID" value="RHY02644.1"/>
    <property type="molecule type" value="Genomic_DNA"/>
</dbReference>
<dbReference type="AlphaFoldDB" id="A0A397A8J8"/>
<keyword evidence="2" id="KW-0479">Metal-binding</keyword>
<dbReference type="InterPro" id="IPR027806">
    <property type="entry name" value="HARBI1_dom"/>
</dbReference>
<feature type="domain" description="DDE Tnp4" evidence="3">
    <location>
        <begin position="133"/>
        <end position="294"/>
    </location>
</feature>
<evidence type="ECO:0000259" key="3">
    <source>
        <dbReference type="Pfam" id="PF13359"/>
    </source>
</evidence>
<dbReference type="PANTHER" id="PTHR48471">
    <property type="entry name" value="DDE TNP4 DOMAIN-CONTAINING PROTEIN"/>
    <property type="match status" value="1"/>
</dbReference>
<evidence type="ECO:0000256" key="2">
    <source>
        <dbReference type="ARBA" id="ARBA00022723"/>
    </source>
</evidence>
<dbReference type="PANTHER" id="PTHR48471:SF1">
    <property type="entry name" value="DDE TNP4 DOMAIN-CONTAINING PROTEIN"/>
    <property type="match status" value="1"/>
</dbReference>
<reference evidence="4 5" key="1">
    <citation type="submission" date="2018-08" db="EMBL/GenBank/DDBJ databases">
        <title>Aphanomyces genome sequencing and annotation.</title>
        <authorList>
            <person name="Minardi D."/>
            <person name="Oidtmann B."/>
            <person name="Van Der Giezen M."/>
            <person name="Studholme D.J."/>
        </authorList>
    </citation>
    <scope>NUCLEOTIDE SEQUENCE [LARGE SCALE GENOMIC DNA]</scope>
    <source>
        <strain evidence="4 5">Kv</strain>
    </source>
</reference>
<accession>A0A397A8J8</accession>
<dbReference type="Pfam" id="PF13359">
    <property type="entry name" value="DDE_Tnp_4"/>
    <property type="match status" value="1"/>
</dbReference>
<name>A0A397A8J8_APHAT</name>